<comment type="caution">
    <text evidence="1">The sequence shown here is derived from an EMBL/GenBank/DDBJ whole genome shotgun (WGS) entry which is preliminary data.</text>
</comment>
<evidence type="ECO:0000313" key="1">
    <source>
        <dbReference type="EMBL" id="MBB3113712.1"/>
    </source>
</evidence>
<protein>
    <submittedName>
        <fullName evidence="1">Uncharacterized protein</fullName>
    </submittedName>
</protein>
<proteinExistence type="predicted"/>
<dbReference type="Proteomes" id="UP000570361">
    <property type="component" value="Unassembled WGS sequence"/>
</dbReference>
<keyword evidence="2" id="KW-1185">Reference proteome</keyword>
<gene>
    <name evidence="1" type="ORF">FHS18_005825</name>
</gene>
<sequence length="66" mass="7773">MVNEAYNQKITRNLLQYCYTCQEAHACDAMEKCQACWEAHGMLNDPDERNERKPLTTEELLFLYAL</sequence>
<organism evidence="1 2">
    <name type="scientific">Paenibacillus phyllosphaerae</name>
    <dbReference type="NCBI Taxonomy" id="274593"/>
    <lineage>
        <taxon>Bacteria</taxon>
        <taxon>Bacillati</taxon>
        <taxon>Bacillota</taxon>
        <taxon>Bacilli</taxon>
        <taxon>Bacillales</taxon>
        <taxon>Paenibacillaceae</taxon>
        <taxon>Paenibacillus</taxon>
    </lineage>
</organism>
<dbReference type="EMBL" id="JACHXK010000021">
    <property type="protein sequence ID" value="MBB3113712.1"/>
    <property type="molecule type" value="Genomic_DNA"/>
</dbReference>
<name>A0A7W5FQX9_9BACL</name>
<dbReference type="AlphaFoldDB" id="A0A7W5FQX9"/>
<evidence type="ECO:0000313" key="2">
    <source>
        <dbReference type="Proteomes" id="UP000570361"/>
    </source>
</evidence>
<reference evidence="1 2" key="1">
    <citation type="submission" date="2020-08" db="EMBL/GenBank/DDBJ databases">
        <title>Genomic Encyclopedia of Type Strains, Phase III (KMG-III): the genomes of soil and plant-associated and newly described type strains.</title>
        <authorList>
            <person name="Whitman W."/>
        </authorList>
    </citation>
    <scope>NUCLEOTIDE SEQUENCE [LARGE SCALE GENOMIC DNA]</scope>
    <source>
        <strain evidence="1 2">CECT 5862</strain>
    </source>
</reference>
<accession>A0A7W5FQX9</accession>